<reference evidence="1" key="1">
    <citation type="book" date="2019" name="MICROBIAL BIOTECHNOLOGY" publisher="Unknown Publisher">
        <title>Optimization of recombineering for directed mutagenesis of bacteria Pseudomonas corrugata 3'.</title>
        <authorList>
            <person name="Buinitskaja S.V."/>
            <person name="Pilipenok N."/>
            <person name="Valentovich L.N."/>
        </authorList>
    </citation>
    <scope>NUCLEOTIDE SEQUENCE</scope>
    <source>
        <strain evidence="1">3prime</strain>
    </source>
</reference>
<organism evidence="1 2">
    <name type="scientific">Pseudomonas corrugata</name>
    <dbReference type="NCBI Taxonomy" id="47879"/>
    <lineage>
        <taxon>Bacteria</taxon>
        <taxon>Pseudomonadati</taxon>
        <taxon>Pseudomonadota</taxon>
        <taxon>Gammaproteobacteria</taxon>
        <taxon>Pseudomonadales</taxon>
        <taxon>Pseudomonadaceae</taxon>
        <taxon>Pseudomonas</taxon>
    </lineage>
</organism>
<protein>
    <submittedName>
        <fullName evidence="1">Phosphotransferase</fullName>
    </submittedName>
</protein>
<keyword evidence="1" id="KW-0808">Transferase</keyword>
<gene>
    <name evidence="1" type="ORF">C4C32_02540</name>
</gene>
<reference evidence="1" key="2">
    <citation type="submission" date="2021-03" db="EMBL/GenBank/DDBJ databases">
        <authorList>
            <person name="Valentovich L.N."/>
            <person name="Akhremchuk A.E."/>
            <person name="Miamin V.E."/>
        </authorList>
    </citation>
    <scope>NUCLEOTIDE SEQUENCE</scope>
    <source>
        <strain evidence="1">3prime</strain>
    </source>
</reference>
<proteinExistence type="predicted"/>
<evidence type="ECO:0000313" key="1">
    <source>
        <dbReference type="EMBL" id="QTH14811.1"/>
    </source>
</evidence>
<dbReference type="Proteomes" id="UP000663914">
    <property type="component" value="Chromosome"/>
</dbReference>
<dbReference type="AlphaFoldDB" id="A0A8B6USD4"/>
<name>A0A8B6USD4_9PSED</name>
<dbReference type="EMBL" id="CP072011">
    <property type="protein sequence ID" value="QTH14811.1"/>
    <property type="molecule type" value="Genomic_DNA"/>
</dbReference>
<evidence type="ECO:0000313" key="2">
    <source>
        <dbReference type="Proteomes" id="UP000663914"/>
    </source>
</evidence>
<dbReference type="SUPFAM" id="SSF56112">
    <property type="entry name" value="Protein kinase-like (PK-like)"/>
    <property type="match status" value="2"/>
</dbReference>
<sequence length="483" mass="54223">MHLSELKSAGRSPGLPLSVELADAAGPAQLQLLSLLRVLPGQRYVGAGVWRGRPVLAKLLVGSKAARHFQRELQGVRLLAEQGLTTPVLLADGLKDGEGGWLLFEFLEGAESLGDAWKQVEQLPLLADEQAAVLAEALGAIAQLHGKGLWQEDLHLDNLLRHDGKLYLIDGAGIRADTPGKALSRQKVLENLGVFFAQLPKSLEPFNEELLVHYLLGNAEHALPMEALQKQIDKVQAWRLKDFLEKVGRECSLFSVQRGAFGLRAIRRDEEAAMIPVLERADALLDQGHLYKTGGAASVGKVEVDGRTLVIKRYNIKSFVHWLKRFWRPSRAWHSWREGHRLTFLGIATPKPLALLEKRFLWLRRGAYLVTEHLSGPDIIERFAPCVESGEASESELLALDRLFADLIRERISHGDLKGHNLFWQHDRWALIDLDSMCQHRTHASFAPAYARDRARFMRNWPEDSALYRVIDQRVPKDITGES</sequence>
<dbReference type="RefSeq" id="WP_208555193.1">
    <property type="nucleotide sequence ID" value="NZ_CP072011.1"/>
</dbReference>
<accession>A0A8B6USD4</accession>
<dbReference type="GO" id="GO:0016740">
    <property type="term" value="F:transferase activity"/>
    <property type="evidence" value="ECO:0007669"/>
    <property type="project" value="UniProtKB-KW"/>
</dbReference>
<dbReference type="Pfam" id="PF06293">
    <property type="entry name" value="Kdo"/>
    <property type="match status" value="2"/>
</dbReference>
<dbReference type="InterPro" id="IPR011009">
    <property type="entry name" value="Kinase-like_dom_sf"/>
</dbReference>